<evidence type="ECO:0000313" key="3">
    <source>
        <dbReference type="Proteomes" id="UP001066276"/>
    </source>
</evidence>
<organism evidence="2 3">
    <name type="scientific">Pleurodeles waltl</name>
    <name type="common">Iberian ribbed newt</name>
    <dbReference type="NCBI Taxonomy" id="8319"/>
    <lineage>
        <taxon>Eukaryota</taxon>
        <taxon>Metazoa</taxon>
        <taxon>Chordata</taxon>
        <taxon>Craniata</taxon>
        <taxon>Vertebrata</taxon>
        <taxon>Euteleostomi</taxon>
        <taxon>Amphibia</taxon>
        <taxon>Batrachia</taxon>
        <taxon>Caudata</taxon>
        <taxon>Salamandroidea</taxon>
        <taxon>Salamandridae</taxon>
        <taxon>Pleurodelinae</taxon>
        <taxon>Pleurodeles</taxon>
    </lineage>
</organism>
<feature type="compositionally biased region" description="Polar residues" evidence="1">
    <location>
        <begin position="170"/>
        <end position="179"/>
    </location>
</feature>
<dbReference type="EMBL" id="JANPWB010000011">
    <property type="protein sequence ID" value="KAJ1130276.1"/>
    <property type="molecule type" value="Genomic_DNA"/>
</dbReference>
<feature type="region of interest" description="Disordered" evidence="1">
    <location>
        <begin position="148"/>
        <end position="224"/>
    </location>
</feature>
<protein>
    <submittedName>
        <fullName evidence="2">Uncharacterized protein</fullName>
    </submittedName>
</protein>
<reference evidence="2" key="1">
    <citation type="journal article" date="2022" name="bioRxiv">
        <title>Sequencing and chromosome-scale assembly of the giantPleurodeles waltlgenome.</title>
        <authorList>
            <person name="Brown T."/>
            <person name="Elewa A."/>
            <person name="Iarovenko S."/>
            <person name="Subramanian E."/>
            <person name="Araus A.J."/>
            <person name="Petzold A."/>
            <person name="Susuki M."/>
            <person name="Suzuki K.-i.T."/>
            <person name="Hayashi T."/>
            <person name="Toyoda A."/>
            <person name="Oliveira C."/>
            <person name="Osipova E."/>
            <person name="Leigh N.D."/>
            <person name="Simon A."/>
            <person name="Yun M.H."/>
        </authorList>
    </citation>
    <scope>NUCLEOTIDE SEQUENCE</scope>
    <source>
        <strain evidence="2">20211129_DDA</strain>
        <tissue evidence="2">Liver</tissue>
    </source>
</reference>
<keyword evidence="3" id="KW-1185">Reference proteome</keyword>
<feature type="compositionally biased region" description="Basic residues" evidence="1">
    <location>
        <begin position="194"/>
        <end position="204"/>
    </location>
</feature>
<sequence length="237" mass="25089">MGRKGEVDITEGLPSKQALVIDSKYVFDGATDGNLGKCCLLVDAAVNASFQSDIMERSAEKTHLLVGAAQPRPDAPASSAFSALKLPHVAVCSRRGRDRAIPFSLPRLGSGTAEISLPGAGHAARAGLFFFFSLPDWETAGHVTVFPATGRAAGSPSRDFPDREIHASPPFTSRPSTASRPGGRGQGGGTCKDRGKKGQGRSKSKQVYLRLRGQGGGMRKTAMRWQEKAEGRVLNIS</sequence>
<gene>
    <name evidence="2" type="ORF">NDU88_008630</name>
</gene>
<dbReference type="Proteomes" id="UP001066276">
    <property type="component" value="Chromosome 7"/>
</dbReference>
<comment type="caution">
    <text evidence="2">The sequence shown here is derived from an EMBL/GenBank/DDBJ whole genome shotgun (WGS) entry which is preliminary data.</text>
</comment>
<name>A0AAV7PQ13_PLEWA</name>
<accession>A0AAV7PQ13</accession>
<proteinExistence type="predicted"/>
<dbReference type="AlphaFoldDB" id="A0AAV7PQ13"/>
<evidence type="ECO:0000256" key="1">
    <source>
        <dbReference type="SAM" id="MobiDB-lite"/>
    </source>
</evidence>
<evidence type="ECO:0000313" key="2">
    <source>
        <dbReference type="EMBL" id="KAJ1130276.1"/>
    </source>
</evidence>